<evidence type="ECO:0000256" key="5">
    <source>
        <dbReference type="SAM" id="MobiDB-lite"/>
    </source>
</evidence>
<feature type="compositionally biased region" description="Low complexity" evidence="5">
    <location>
        <begin position="37"/>
        <end position="54"/>
    </location>
</feature>
<reference evidence="8" key="1">
    <citation type="submission" date="2021-01" db="EMBL/GenBank/DDBJ databases">
        <authorList>
            <person name="Corre E."/>
            <person name="Pelletier E."/>
            <person name="Niang G."/>
            <person name="Scheremetjew M."/>
            <person name="Finn R."/>
            <person name="Kale V."/>
            <person name="Holt S."/>
            <person name="Cochrane G."/>
            <person name="Meng A."/>
            <person name="Brown T."/>
            <person name="Cohen L."/>
        </authorList>
    </citation>
    <scope>NUCLEOTIDE SEQUENCE</scope>
    <source>
        <strain evidence="8">Clade-A-BCC118000</strain>
    </source>
</reference>
<dbReference type="GO" id="GO:0043022">
    <property type="term" value="F:ribosome binding"/>
    <property type="evidence" value="ECO:0007669"/>
    <property type="project" value="InterPro"/>
</dbReference>
<dbReference type="InterPro" id="IPR009000">
    <property type="entry name" value="Transl_B-barrel_sf"/>
</dbReference>
<sequence length="304" mass="33084">MTARAETRRSAPRASARVDALRRGDGRARRFERRATATRTTPRTRAEASASREASMNDASASESLIQVGAIVGAHSLRGEVRVKPMTDFIEERLMRTGSTLRVELEAQGKSTKSGEFDAPPGEVRAVKVRSGRWVTSKGRNDVIVKLAGCDDRNAAEALVGTRLFVLPSDREPLRKDEGAEGSDGDDEFYAQELEGLRVVERDTGEVIGVVEDVVRGAGTQDLLKVAFIALDEETGIDAEYYVYVPFVKEIVPLVDATNGFMEITPPGGLLDLKIPKKTKKQRARVAAKQKEKRDAAAEASADA</sequence>
<dbReference type="Gene3D" id="2.40.30.60">
    <property type="entry name" value="RimM"/>
    <property type="match status" value="1"/>
</dbReference>
<feature type="region of interest" description="Disordered" evidence="5">
    <location>
        <begin position="284"/>
        <end position="304"/>
    </location>
</feature>
<feature type="compositionally biased region" description="Basic and acidic residues" evidence="5">
    <location>
        <begin position="19"/>
        <end position="35"/>
    </location>
</feature>
<feature type="domain" description="RimM N-terminal" evidence="6">
    <location>
        <begin position="67"/>
        <end position="168"/>
    </location>
</feature>
<evidence type="ECO:0000259" key="7">
    <source>
        <dbReference type="Pfam" id="PF05239"/>
    </source>
</evidence>
<feature type="domain" description="PRC-barrel" evidence="7">
    <location>
        <begin position="186"/>
        <end position="270"/>
    </location>
</feature>
<protein>
    <recommendedName>
        <fullName evidence="9">RimM N-terminal domain-containing protein</fullName>
    </recommendedName>
</protein>
<dbReference type="InterPro" id="IPR027275">
    <property type="entry name" value="PRC-brl_dom"/>
</dbReference>
<dbReference type="InterPro" id="IPR011033">
    <property type="entry name" value="PRC_barrel-like_sf"/>
</dbReference>
<evidence type="ECO:0000256" key="1">
    <source>
        <dbReference type="ARBA" id="ARBA00022490"/>
    </source>
</evidence>
<evidence type="ECO:0008006" key="9">
    <source>
        <dbReference type="Google" id="ProtNLM"/>
    </source>
</evidence>
<dbReference type="SUPFAM" id="SSF50447">
    <property type="entry name" value="Translation proteins"/>
    <property type="match status" value="1"/>
</dbReference>
<feature type="region of interest" description="Disordered" evidence="5">
    <location>
        <begin position="1"/>
        <end position="59"/>
    </location>
</feature>
<dbReference type="SUPFAM" id="SSF50346">
    <property type="entry name" value="PRC-barrel domain"/>
    <property type="match status" value="1"/>
</dbReference>
<dbReference type="Gene3D" id="2.30.30.240">
    <property type="entry name" value="PRC-barrel domain"/>
    <property type="match status" value="1"/>
</dbReference>
<dbReference type="PANTHER" id="PTHR33692:SF1">
    <property type="entry name" value="RIBOSOME MATURATION FACTOR RIMM"/>
    <property type="match status" value="1"/>
</dbReference>
<dbReference type="InterPro" id="IPR036976">
    <property type="entry name" value="RimM_N_sf"/>
</dbReference>
<dbReference type="InterPro" id="IPR011961">
    <property type="entry name" value="RimM"/>
</dbReference>
<keyword evidence="2" id="KW-0690">Ribosome biogenesis</keyword>
<dbReference type="InterPro" id="IPR002676">
    <property type="entry name" value="RimM_N"/>
</dbReference>
<dbReference type="GO" id="GO:0005840">
    <property type="term" value="C:ribosome"/>
    <property type="evidence" value="ECO:0007669"/>
    <property type="project" value="InterPro"/>
</dbReference>
<keyword evidence="3" id="KW-0698">rRNA processing</keyword>
<keyword evidence="4" id="KW-0143">Chaperone</keyword>
<dbReference type="AlphaFoldDB" id="A0A7R9XSP1"/>
<proteinExistence type="inferred from homology"/>
<dbReference type="NCBIfam" id="TIGR02273">
    <property type="entry name" value="16S_RimM"/>
    <property type="match status" value="1"/>
</dbReference>
<name>A0A7R9XSP1_9CHLO</name>
<evidence type="ECO:0000256" key="4">
    <source>
        <dbReference type="ARBA" id="ARBA00023186"/>
    </source>
</evidence>
<dbReference type="HAMAP" id="MF_00014">
    <property type="entry name" value="Ribosome_mat_RimM"/>
    <property type="match status" value="1"/>
</dbReference>
<dbReference type="EMBL" id="HBDX01006410">
    <property type="protein sequence ID" value="CAD8224758.1"/>
    <property type="molecule type" value="Transcribed_RNA"/>
</dbReference>
<evidence type="ECO:0000313" key="8">
    <source>
        <dbReference type="EMBL" id="CAD8224758.1"/>
    </source>
</evidence>
<dbReference type="GO" id="GO:0006364">
    <property type="term" value="P:rRNA processing"/>
    <property type="evidence" value="ECO:0007669"/>
    <property type="project" value="UniProtKB-KW"/>
</dbReference>
<evidence type="ECO:0000256" key="3">
    <source>
        <dbReference type="ARBA" id="ARBA00022552"/>
    </source>
</evidence>
<gene>
    <name evidence="8" type="ORF">OLUC0939_LOCUS5498</name>
</gene>
<evidence type="ECO:0000259" key="6">
    <source>
        <dbReference type="Pfam" id="PF01782"/>
    </source>
</evidence>
<dbReference type="Pfam" id="PF01782">
    <property type="entry name" value="RimM"/>
    <property type="match status" value="1"/>
</dbReference>
<dbReference type="Pfam" id="PF05239">
    <property type="entry name" value="PRC"/>
    <property type="match status" value="1"/>
</dbReference>
<dbReference type="PANTHER" id="PTHR33692">
    <property type="entry name" value="RIBOSOME MATURATION FACTOR RIMM"/>
    <property type="match status" value="1"/>
</dbReference>
<organism evidence="8">
    <name type="scientific">Ostreococcus sp. 'lucimarinus'</name>
    <dbReference type="NCBI Taxonomy" id="242159"/>
    <lineage>
        <taxon>Eukaryota</taxon>
        <taxon>Viridiplantae</taxon>
        <taxon>Chlorophyta</taxon>
        <taxon>Mamiellophyceae</taxon>
        <taxon>Mamiellales</taxon>
        <taxon>Bathycoccaceae</taxon>
        <taxon>Ostreococcus</taxon>
    </lineage>
</organism>
<keyword evidence="1" id="KW-0963">Cytoplasm</keyword>
<accession>A0A7R9XSP1</accession>
<evidence type="ECO:0000256" key="2">
    <source>
        <dbReference type="ARBA" id="ARBA00022517"/>
    </source>
</evidence>